<dbReference type="RefSeq" id="WP_125749848.1">
    <property type="nucleotide sequence ID" value="NZ_JBHTON010000053.1"/>
</dbReference>
<protein>
    <submittedName>
        <fullName evidence="4">Iron-containing alcohol dehydrogenase family protein</fullName>
    </submittedName>
</protein>
<comment type="caution">
    <text evidence="4">The sequence shown here is derived from an EMBL/GenBank/DDBJ whole genome shotgun (WGS) entry which is preliminary data.</text>
</comment>
<reference evidence="5" key="1">
    <citation type="journal article" date="2019" name="Int. J. Syst. Evol. Microbiol.">
        <title>The Global Catalogue of Microorganisms (GCM) 10K type strain sequencing project: providing services to taxonomists for standard genome sequencing and annotation.</title>
        <authorList>
            <consortium name="The Broad Institute Genomics Platform"/>
            <consortium name="The Broad Institute Genome Sequencing Center for Infectious Disease"/>
            <person name="Wu L."/>
            <person name="Ma J."/>
        </authorList>
    </citation>
    <scope>NUCLEOTIDE SEQUENCE [LARGE SCALE GENOMIC DNA]</scope>
    <source>
        <strain evidence="5">CCM 8903</strain>
    </source>
</reference>
<dbReference type="Proteomes" id="UP001597252">
    <property type="component" value="Unassembled WGS sequence"/>
</dbReference>
<keyword evidence="2" id="KW-0560">Oxidoreductase</keyword>
<dbReference type="InterPro" id="IPR016205">
    <property type="entry name" value="Glycerol_DH"/>
</dbReference>
<dbReference type="Gene3D" id="1.20.1090.10">
    <property type="entry name" value="Dehydroquinate synthase-like - alpha domain"/>
    <property type="match status" value="1"/>
</dbReference>
<organism evidence="4 5">
    <name type="scientific">Lacticaseibacillus baoqingensis</name>
    <dbReference type="NCBI Taxonomy" id="2486013"/>
    <lineage>
        <taxon>Bacteria</taxon>
        <taxon>Bacillati</taxon>
        <taxon>Bacillota</taxon>
        <taxon>Bacilli</taxon>
        <taxon>Lactobacillales</taxon>
        <taxon>Lactobacillaceae</taxon>
        <taxon>Lacticaseibacillus</taxon>
    </lineage>
</organism>
<evidence type="ECO:0000256" key="2">
    <source>
        <dbReference type="ARBA" id="ARBA00023002"/>
    </source>
</evidence>
<evidence type="ECO:0000313" key="4">
    <source>
        <dbReference type="EMBL" id="MFD1486143.1"/>
    </source>
</evidence>
<dbReference type="PANTHER" id="PTHR43616:SF3">
    <property type="entry name" value="HYDROXYCARBOXYLATE DEHYDROGENASE A"/>
    <property type="match status" value="1"/>
</dbReference>
<name>A0ABW4EAU0_9LACO</name>
<sequence>MVVQSGPQRYIAGVDAYDQLPIFIASENVHRVLLLHGQKSLAAALPYLPDFGADVAVVDVSFGGECSYEEIARVKQLVQANRCELVIGLGGGKVIDTAKSVTAGTALYLVTIPTLASNCAPWSALSVHYHQDGTHLDHVFYNETANLLLFNPAVIFNSPVAYFVAGLADTLVKYYEAELSFAALAPQDYTVGLTIAKQMTQSCQAVFFATAQQAVADMQAGHLTHTWRIAAESVIVTAGLVGGWGEACARPLGAHKIHDALTYFPETVHLLHGDKVGYGILVQLVLEHQLFEVKRLLPIFKTLGIPTNFHELGFATVDHAVVEQIAAQAAATFTIPIKIDAKAVQQAILQVEALTN</sequence>
<evidence type="ECO:0000259" key="3">
    <source>
        <dbReference type="Pfam" id="PF00465"/>
    </source>
</evidence>
<keyword evidence="5" id="KW-1185">Reference proteome</keyword>
<evidence type="ECO:0000256" key="1">
    <source>
        <dbReference type="ARBA" id="ARBA00022723"/>
    </source>
</evidence>
<evidence type="ECO:0000313" key="5">
    <source>
        <dbReference type="Proteomes" id="UP001597252"/>
    </source>
</evidence>
<dbReference type="PIRSF" id="PIRSF000112">
    <property type="entry name" value="Glycerol_dehydrogenase"/>
    <property type="match status" value="1"/>
</dbReference>
<keyword evidence="1" id="KW-0479">Metal-binding</keyword>
<dbReference type="Pfam" id="PF00465">
    <property type="entry name" value="Fe-ADH"/>
    <property type="match status" value="1"/>
</dbReference>
<dbReference type="CDD" id="cd08172">
    <property type="entry name" value="GlyDH-like"/>
    <property type="match status" value="1"/>
</dbReference>
<dbReference type="SUPFAM" id="SSF56796">
    <property type="entry name" value="Dehydroquinate synthase-like"/>
    <property type="match status" value="1"/>
</dbReference>
<dbReference type="PANTHER" id="PTHR43616">
    <property type="entry name" value="GLYCEROL DEHYDROGENASE"/>
    <property type="match status" value="1"/>
</dbReference>
<proteinExistence type="predicted"/>
<dbReference type="Gene3D" id="3.40.50.1970">
    <property type="match status" value="1"/>
</dbReference>
<dbReference type="EMBL" id="JBHTON010000053">
    <property type="protein sequence ID" value="MFD1486143.1"/>
    <property type="molecule type" value="Genomic_DNA"/>
</dbReference>
<dbReference type="InterPro" id="IPR001670">
    <property type="entry name" value="ADH_Fe/GldA"/>
</dbReference>
<gene>
    <name evidence="4" type="ORF">ACFQ5J_12995</name>
</gene>
<feature type="domain" description="Alcohol dehydrogenase iron-type/glycerol dehydrogenase GldA" evidence="3">
    <location>
        <begin position="7"/>
        <end position="146"/>
    </location>
</feature>
<accession>A0ABW4EAU0</accession>